<dbReference type="EMBL" id="JABAGI010000003">
    <property type="protein sequence ID" value="NME61895.1"/>
    <property type="molecule type" value="Genomic_DNA"/>
</dbReference>
<dbReference type="Proteomes" id="UP000588369">
    <property type="component" value="Unassembled WGS sequence"/>
</dbReference>
<dbReference type="RefSeq" id="WP_168983995.1">
    <property type="nucleotide sequence ID" value="NZ_JABAGI010000003.1"/>
</dbReference>
<comment type="caution">
    <text evidence="1">The sequence shown here is derived from an EMBL/GenBank/DDBJ whole genome shotgun (WGS) entry which is preliminary data.</text>
</comment>
<name>A0A7X9NQU5_9BIFI</name>
<evidence type="ECO:0000313" key="2">
    <source>
        <dbReference type="Proteomes" id="UP000588369"/>
    </source>
</evidence>
<protein>
    <submittedName>
        <fullName evidence="1">Uncharacterized protein</fullName>
    </submittedName>
</protein>
<dbReference type="AlphaFoldDB" id="A0A7X9NQU5"/>
<sequence length="120" mass="13819">MSTATATKTESTVYVGDIFHGSFGYDMTINCFWEVTRVSGSGKTVWVRELKSECYWEDSRSGAMRCRAVITGDDRFTGPEVRKRVHTDCGTPWFRAESFMLARRLDNEHLLDGFYENHMD</sequence>
<organism evidence="1 2">
    <name type="scientific">Bifidobacterium thermophilum</name>
    <dbReference type="NCBI Taxonomy" id="33905"/>
    <lineage>
        <taxon>Bacteria</taxon>
        <taxon>Bacillati</taxon>
        <taxon>Actinomycetota</taxon>
        <taxon>Actinomycetes</taxon>
        <taxon>Bifidobacteriales</taxon>
        <taxon>Bifidobacteriaceae</taxon>
        <taxon>Bifidobacterium</taxon>
    </lineage>
</organism>
<accession>A0A7X9NQU5</accession>
<gene>
    <name evidence="1" type="ORF">HF844_03625</name>
</gene>
<evidence type="ECO:0000313" key="1">
    <source>
        <dbReference type="EMBL" id="NME61895.1"/>
    </source>
</evidence>
<reference evidence="1 2" key="1">
    <citation type="submission" date="2020-04" db="EMBL/GenBank/DDBJ databases">
        <authorList>
            <person name="Hitch T.C.A."/>
            <person name="Wylensek D."/>
            <person name="Clavel T."/>
        </authorList>
    </citation>
    <scope>NUCLEOTIDE SEQUENCE [LARGE SCALE GENOMIC DNA]</scope>
    <source>
        <strain evidence="1 2">BSM-130-P53-3C</strain>
    </source>
</reference>
<proteinExistence type="predicted"/>